<accession>A0ACB9I1K9</accession>
<gene>
    <name evidence="1" type="ORF">L1987_29364</name>
</gene>
<comment type="caution">
    <text evidence="1">The sequence shown here is derived from an EMBL/GenBank/DDBJ whole genome shotgun (WGS) entry which is preliminary data.</text>
</comment>
<protein>
    <submittedName>
        <fullName evidence="1">Uncharacterized protein</fullName>
    </submittedName>
</protein>
<reference evidence="1 2" key="2">
    <citation type="journal article" date="2022" name="Mol. Ecol. Resour.">
        <title>The genomes of chicory, endive, great burdock and yacon provide insights into Asteraceae paleo-polyploidization history and plant inulin production.</title>
        <authorList>
            <person name="Fan W."/>
            <person name="Wang S."/>
            <person name="Wang H."/>
            <person name="Wang A."/>
            <person name="Jiang F."/>
            <person name="Liu H."/>
            <person name="Zhao H."/>
            <person name="Xu D."/>
            <person name="Zhang Y."/>
        </authorList>
    </citation>
    <scope>NUCLEOTIDE SEQUENCE [LARGE SCALE GENOMIC DNA]</scope>
    <source>
        <strain evidence="2">cv. Yunnan</strain>
        <tissue evidence="1">Leaves</tissue>
    </source>
</reference>
<reference evidence="2" key="1">
    <citation type="journal article" date="2022" name="Mol. Ecol. Resour.">
        <title>The genomes of chicory, endive, great burdock and yacon provide insights into Asteraceae palaeo-polyploidization history and plant inulin production.</title>
        <authorList>
            <person name="Fan W."/>
            <person name="Wang S."/>
            <person name="Wang H."/>
            <person name="Wang A."/>
            <person name="Jiang F."/>
            <person name="Liu H."/>
            <person name="Zhao H."/>
            <person name="Xu D."/>
            <person name="Zhang Y."/>
        </authorList>
    </citation>
    <scope>NUCLEOTIDE SEQUENCE [LARGE SCALE GENOMIC DNA]</scope>
    <source>
        <strain evidence="2">cv. Yunnan</strain>
    </source>
</reference>
<name>A0ACB9I1K9_9ASTR</name>
<evidence type="ECO:0000313" key="1">
    <source>
        <dbReference type="EMBL" id="KAI3801260.1"/>
    </source>
</evidence>
<dbReference type="Proteomes" id="UP001056120">
    <property type="component" value="Linkage Group LG10"/>
</dbReference>
<sequence length="810" mass="91054">MLFISTYLTSFNIYSIPSLTTPNTTSLYPVSFAYLISASKGDTAKLKRTIHALYHPGNLYLIHLELEASEDEHREIARFVRENRVFETVGNVLIVGKPNRVTYRGPTMLATTLHAMAMLLRIDKKWDWFINLSASDYPIVTQDDLISEFSVLPRHLNFIQHTSRLGWKMNKRGKPIMIDPGLYSWNKSEIWWVIKQRTLPTAFKLYTGSAWTILSRSFAEYCIIGWENLPRTLLLYYTNFVSSPEGYFQTVICNSKDYKNTTVNHDLHYITWDTPPKQHPRSLGPRDYRKMVLSGRPFARKFKHNNAVLDRIDRELLKRRPNHFTHGGWCSMGGDGKHQTCSSLNNDGFGVLKPGTGARRLRTLLTKLTSNPNFSKRQYAKDPGSQDESGQHSLFIFTNFAGDCSIHSTKPDSFSGEMAEAPRPEIQIKVNSRRGLSGGNIIHPVEVDSSPTPRPATGNPSQTPSPFREIKHFKKWFPWLIPSFVVADTVLFIVTMYVNNCPKNTVSCIATFLGRLSFQPFKENPLLGPSSSTLEKMGALDVSKVVDDHQGWRLITCIWLHGGLFHLLANMLSLLVIGIRLEQEFGFIRIGLLYVISGFGGSLLSALFLQSNISVGASGAVFGLLGGMLSELITNWTIYANKMAALLTLVIIIVINLAVGILPHVDNFAHLGGFSSGFLLGFVFLMRPQFGWVSQRYTPSYSRAGPKSKYKTYQLVLWLLSLILVTVGMIAGLVSLLRGVNLNDRCSWCHYMSCVPTSRWSCNTNPVSCLSEQTGNQYTLTCSDSGRNGTYLLNYPNSSQIRGLCSQLCR</sequence>
<organism evidence="1 2">
    <name type="scientific">Smallanthus sonchifolius</name>
    <dbReference type="NCBI Taxonomy" id="185202"/>
    <lineage>
        <taxon>Eukaryota</taxon>
        <taxon>Viridiplantae</taxon>
        <taxon>Streptophyta</taxon>
        <taxon>Embryophyta</taxon>
        <taxon>Tracheophyta</taxon>
        <taxon>Spermatophyta</taxon>
        <taxon>Magnoliopsida</taxon>
        <taxon>eudicotyledons</taxon>
        <taxon>Gunneridae</taxon>
        <taxon>Pentapetalae</taxon>
        <taxon>asterids</taxon>
        <taxon>campanulids</taxon>
        <taxon>Asterales</taxon>
        <taxon>Asteraceae</taxon>
        <taxon>Asteroideae</taxon>
        <taxon>Heliantheae alliance</taxon>
        <taxon>Millerieae</taxon>
        <taxon>Smallanthus</taxon>
    </lineage>
</organism>
<dbReference type="EMBL" id="CM042027">
    <property type="protein sequence ID" value="KAI3801260.1"/>
    <property type="molecule type" value="Genomic_DNA"/>
</dbReference>
<keyword evidence="2" id="KW-1185">Reference proteome</keyword>
<proteinExistence type="predicted"/>
<evidence type="ECO:0000313" key="2">
    <source>
        <dbReference type="Proteomes" id="UP001056120"/>
    </source>
</evidence>